<evidence type="ECO:0000256" key="6">
    <source>
        <dbReference type="ARBA" id="ARBA00022847"/>
    </source>
</evidence>
<evidence type="ECO:0000256" key="4">
    <source>
        <dbReference type="ARBA" id="ARBA00022538"/>
    </source>
</evidence>
<comment type="similarity">
    <text evidence="11">Belongs to the HAK/KUP transporter (TC 2.A.72) family.</text>
</comment>
<dbReference type="InterPro" id="IPR023051">
    <property type="entry name" value="Kup"/>
</dbReference>
<feature type="transmembrane region" description="Helical" evidence="11">
    <location>
        <begin position="246"/>
        <end position="268"/>
    </location>
</feature>
<feature type="domain" description="K+ potassium transporter integral membrane" evidence="12">
    <location>
        <begin position="13"/>
        <end position="466"/>
    </location>
</feature>
<feature type="transmembrane region" description="Helical" evidence="11">
    <location>
        <begin position="401"/>
        <end position="423"/>
    </location>
</feature>
<keyword evidence="7 11" id="KW-0630">Potassium</keyword>
<keyword evidence="6 11" id="KW-0769">Symport</keyword>
<comment type="function">
    <text evidence="11">Transport of potassium into the cell. Likely operates as a K(+):H(+) symporter.</text>
</comment>
<feature type="transmembrane region" description="Helical" evidence="11">
    <location>
        <begin position="429"/>
        <end position="449"/>
    </location>
</feature>
<dbReference type="InterPro" id="IPR003855">
    <property type="entry name" value="K+_transporter"/>
</dbReference>
<protein>
    <recommendedName>
        <fullName evidence="11">Probable potassium transport system protein Kup</fullName>
    </recommendedName>
</protein>
<organism evidence="14 15">
    <name type="scientific">Vagococcus zengguangii</name>
    <dbReference type="NCBI Taxonomy" id="2571750"/>
    <lineage>
        <taxon>Bacteria</taxon>
        <taxon>Bacillati</taxon>
        <taxon>Bacillota</taxon>
        <taxon>Bacilli</taxon>
        <taxon>Lactobacillales</taxon>
        <taxon>Enterococcaceae</taxon>
        <taxon>Vagococcus</taxon>
    </lineage>
</organism>
<evidence type="ECO:0000256" key="10">
    <source>
        <dbReference type="ARBA" id="ARBA00023136"/>
    </source>
</evidence>
<comment type="subcellular location">
    <subcellularLocation>
        <location evidence="11">Cell membrane</location>
        <topology evidence="11">Multi-pass membrane protein</topology>
    </subcellularLocation>
    <subcellularLocation>
        <location evidence="1">Membrane</location>
        <topology evidence="1">Multi-pass membrane protein</topology>
    </subcellularLocation>
</comment>
<keyword evidence="4 11" id="KW-0633">Potassium transport</keyword>
<evidence type="ECO:0000256" key="2">
    <source>
        <dbReference type="ARBA" id="ARBA00022448"/>
    </source>
</evidence>
<dbReference type="HAMAP" id="MF_01522">
    <property type="entry name" value="Kup"/>
    <property type="match status" value="1"/>
</dbReference>
<name>A0A4D7CRV6_9ENTE</name>
<reference evidence="14 15" key="1">
    <citation type="submission" date="2019-04" db="EMBL/GenBank/DDBJ databases">
        <title>Vagococcus sp. nov., isolated from faeces of yaks (Bos grunniens).</title>
        <authorList>
            <person name="Ge Y."/>
        </authorList>
    </citation>
    <scope>NUCLEOTIDE SEQUENCE [LARGE SCALE GENOMIC DNA]</scope>
    <source>
        <strain evidence="14 15">MN-17</strain>
    </source>
</reference>
<evidence type="ECO:0000313" key="14">
    <source>
        <dbReference type="EMBL" id="QCI85594.1"/>
    </source>
</evidence>
<evidence type="ECO:0000313" key="15">
    <source>
        <dbReference type="Proteomes" id="UP000298615"/>
    </source>
</evidence>
<keyword evidence="15" id="KW-1185">Reference proteome</keyword>
<feature type="transmembrane region" description="Helical" evidence="11">
    <location>
        <begin position="96"/>
        <end position="123"/>
    </location>
</feature>
<sequence length="674" mass="75779">MHQTKKVTIASLLVAMGVVYGDIGTSPLYVMKAILSGNGGLNSMNDEFIIGAISLVIWTVTLMTTVKYVLIALRADNHGEGGIFSLYTLVRKISPALIFPALIGGAALLADGVLTPAVTITTAVEGLRGLPIFYDRFGNNQDIIVMIAITIIILLFTIQRYGTEKVGKAFGPIMLGWFTFLGLVGLYNLPGEWLILKSLNPYYAFELLMSPANKAGILILGSVFLATTGAEALYADMGHVGRRNIYASWPYIKLCLVLNYLGQGAWLMKNRTNVDYLETEDLNPFFSMMPDQLSLIAVIFATLAAIIASQSLISGSFTLVSEAIKLKLFPKLKIVYPTSQKGQMYLPVINWLLCLLCCLIVFGFKSSHKLEAAYGLAITITMLMTTILLWVYLLKHEAPKIFAYSFLIFFSLIESIFFFSSAAKFLHGGYVAILIAALLFSIMLTWHLSNKIKEKVAKKVPLQDYINQLERLSKTENIPFYQTNVVYLTDDLSEQLVDRKILYSILDKKPKRAEVYWFVNLYVTDEPYTKEYYVETFGSKHVVSIQLRLGFRMSQKVNVYMRQIVKEMMAKGLIDKQDQEFSINPERNVGDFCFVLINDGLYKGTSGLTNFEKNVYQFKLAIKSITTSTENWFGLQYSDVVKESVPLVIDNSQDIPENYHLTMKMNQKFSSEEL</sequence>
<feature type="transmembrane region" description="Helical" evidence="11">
    <location>
        <begin position="295"/>
        <end position="324"/>
    </location>
</feature>
<dbReference type="InterPro" id="IPR053951">
    <property type="entry name" value="K_trans_N"/>
</dbReference>
<keyword evidence="5 11" id="KW-0812">Transmembrane</keyword>
<evidence type="ECO:0000259" key="12">
    <source>
        <dbReference type="Pfam" id="PF02705"/>
    </source>
</evidence>
<keyword evidence="10 11" id="KW-0472">Membrane</keyword>
<feature type="transmembrane region" description="Helical" evidence="11">
    <location>
        <begin position="48"/>
        <end position="75"/>
    </location>
</feature>
<keyword evidence="3 11" id="KW-1003">Cell membrane</keyword>
<evidence type="ECO:0000256" key="3">
    <source>
        <dbReference type="ARBA" id="ARBA00022475"/>
    </source>
</evidence>
<evidence type="ECO:0000256" key="1">
    <source>
        <dbReference type="ARBA" id="ARBA00004141"/>
    </source>
</evidence>
<dbReference type="RefSeq" id="WP_136952440.1">
    <property type="nucleotide sequence ID" value="NZ_CP039712.1"/>
</dbReference>
<dbReference type="GO" id="GO:0015293">
    <property type="term" value="F:symporter activity"/>
    <property type="evidence" value="ECO:0007669"/>
    <property type="project" value="UniProtKB-UniRule"/>
</dbReference>
<dbReference type="EMBL" id="CP039712">
    <property type="protein sequence ID" value="QCI85594.1"/>
    <property type="molecule type" value="Genomic_DNA"/>
</dbReference>
<dbReference type="Pfam" id="PF22776">
    <property type="entry name" value="K_trans_C"/>
    <property type="match status" value="1"/>
</dbReference>
<keyword evidence="8 11" id="KW-1133">Transmembrane helix</keyword>
<dbReference type="KEGG" id="vao:FA707_00790"/>
<evidence type="ECO:0000256" key="5">
    <source>
        <dbReference type="ARBA" id="ARBA00022692"/>
    </source>
</evidence>
<dbReference type="PANTHER" id="PTHR30540:SF83">
    <property type="entry name" value="K+ POTASSIUM TRANSPORTER"/>
    <property type="match status" value="1"/>
</dbReference>
<feature type="transmembrane region" description="Helical" evidence="11">
    <location>
        <begin position="215"/>
        <end position="234"/>
    </location>
</feature>
<accession>A0A4D7CRV6</accession>
<dbReference type="InterPro" id="IPR053952">
    <property type="entry name" value="K_trans_C"/>
</dbReference>
<dbReference type="Proteomes" id="UP000298615">
    <property type="component" value="Chromosome"/>
</dbReference>
<evidence type="ECO:0000256" key="7">
    <source>
        <dbReference type="ARBA" id="ARBA00022958"/>
    </source>
</evidence>
<dbReference type="OrthoDB" id="9805577at2"/>
<evidence type="ECO:0000256" key="9">
    <source>
        <dbReference type="ARBA" id="ARBA00023065"/>
    </source>
</evidence>
<feature type="transmembrane region" description="Helical" evidence="11">
    <location>
        <begin position="143"/>
        <end position="162"/>
    </location>
</feature>
<feature type="transmembrane region" description="Helical" evidence="11">
    <location>
        <begin position="372"/>
        <end position="394"/>
    </location>
</feature>
<keyword evidence="9 11" id="KW-0406">Ion transport</keyword>
<gene>
    <name evidence="11" type="primary">kup</name>
    <name evidence="14" type="ORF">FA707_00790</name>
</gene>
<evidence type="ECO:0000256" key="8">
    <source>
        <dbReference type="ARBA" id="ARBA00022989"/>
    </source>
</evidence>
<feature type="transmembrane region" description="Helical" evidence="11">
    <location>
        <begin position="174"/>
        <end position="195"/>
    </location>
</feature>
<feature type="domain" description="K+ potassium transporter C-terminal" evidence="13">
    <location>
        <begin position="484"/>
        <end position="642"/>
    </location>
</feature>
<proteinExistence type="inferred from homology"/>
<dbReference type="GO" id="GO:0015079">
    <property type="term" value="F:potassium ion transmembrane transporter activity"/>
    <property type="evidence" value="ECO:0007669"/>
    <property type="project" value="UniProtKB-UniRule"/>
</dbReference>
<dbReference type="PANTHER" id="PTHR30540">
    <property type="entry name" value="OSMOTIC STRESS POTASSIUM TRANSPORTER"/>
    <property type="match status" value="1"/>
</dbReference>
<dbReference type="AlphaFoldDB" id="A0A4D7CRV6"/>
<feature type="transmembrane region" description="Helical" evidence="11">
    <location>
        <begin position="345"/>
        <end position="366"/>
    </location>
</feature>
<evidence type="ECO:0000259" key="13">
    <source>
        <dbReference type="Pfam" id="PF22776"/>
    </source>
</evidence>
<dbReference type="GO" id="GO:0005886">
    <property type="term" value="C:plasma membrane"/>
    <property type="evidence" value="ECO:0007669"/>
    <property type="project" value="UniProtKB-SubCell"/>
</dbReference>
<comment type="catalytic activity">
    <reaction evidence="11">
        <text>K(+)(in) + H(+)(in) = K(+)(out) + H(+)(out)</text>
        <dbReference type="Rhea" id="RHEA:28490"/>
        <dbReference type="ChEBI" id="CHEBI:15378"/>
        <dbReference type="ChEBI" id="CHEBI:29103"/>
    </reaction>
</comment>
<dbReference type="Pfam" id="PF02705">
    <property type="entry name" value="K_trans"/>
    <property type="match status" value="1"/>
</dbReference>
<keyword evidence="2 11" id="KW-0813">Transport</keyword>
<evidence type="ECO:0000256" key="11">
    <source>
        <dbReference type="HAMAP-Rule" id="MF_01522"/>
    </source>
</evidence>